<evidence type="ECO:0000313" key="2">
    <source>
        <dbReference type="EMBL" id="PTQ74608.1"/>
    </source>
</evidence>
<gene>
    <name evidence="2" type="ORF">C8N42_104253</name>
</gene>
<evidence type="ECO:0000256" key="1">
    <source>
        <dbReference type="SAM" id="MobiDB-lite"/>
    </source>
</evidence>
<evidence type="ECO:0000313" key="3">
    <source>
        <dbReference type="Proteomes" id="UP000244077"/>
    </source>
</evidence>
<feature type="compositionally biased region" description="Low complexity" evidence="1">
    <location>
        <begin position="26"/>
        <end position="38"/>
    </location>
</feature>
<feature type="region of interest" description="Disordered" evidence="1">
    <location>
        <begin position="25"/>
        <end position="57"/>
    </location>
</feature>
<protein>
    <submittedName>
        <fullName evidence="2">Uncharacterized protein</fullName>
    </submittedName>
</protein>
<accession>A0A2T5HSY5</accession>
<dbReference type="EMBL" id="QAOH01000004">
    <property type="protein sequence ID" value="PTQ74608.1"/>
    <property type="molecule type" value="Genomic_DNA"/>
</dbReference>
<keyword evidence="3" id="KW-1185">Reference proteome</keyword>
<dbReference type="AlphaFoldDB" id="A0A2T5HSY5"/>
<proteinExistence type="predicted"/>
<comment type="caution">
    <text evidence="2">The sequence shown here is derived from an EMBL/GenBank/DDBJ whole genome shotgun (WGS) entry which is preliminary data.</text>
</comment>
<reference evidence="2 3" key="1">
    <citation type="submission" date="2018-04" db="EMBL/GenBank/DDBJ databases">
        <title>Genomic Encyclopedia of Archaeal and Bacterial Type Strains, Phase II (KMG-II): from individual species to whole genera.</title>
        <authorList>
            <person name="Goeker M."/>
        </authorList>
    </citation>
    <scope>NUCLEOTIDE SEQUENCE [LARGE SCALE GENOMIC DNA]</scope>
    <source>
        <strain evidence="2 3">DSM 100434</strain>
    </source>
</reference>
<organism evidence="2 3">
    <name type="scientific">Celeribacter persicus</name>
    <dbReference type="NCBI Taxonomy" id="1651082"/>
    <lineage>
        <taxon>Bacteria</taxon>
        <taxon>Pseudomonadati</taxon>
        <taxon>Pseudomonadota</taxon>
        <taxon>Alphaproteobacteria</taxon>
        <taxon>Rhodobacterales</taxon>
        <taxon>Roseobacteraceae</taxon>
        <taxon>Celeribacter</taxon>
    </lineage>
</organism>
<name>A0A2T5HSY5_9RHOB</name>
<dbReference type="Proteomes" id="UP000244077">
    <property type="component" value="Unassembled WGS sequence"/>
</dbReference>
<sequence>MRCSLPTSNAFSALDDSDCAAHAAFKTSSPSQQSPKTSGSWPSSGRWFPQWDETAGGTRHPKIKAIACQDASGPKSFSTESNLCGHGALQLDAHGHLGRSVVRSLYRSLIIKDLSTKARNVPAVKAVRLTGCNGSSGISTSAIGAVGFGDGGIFQTPTAPFPKTLYFSTSKTTSLILPAPAGSRSVDVQPTL</sequence>